<name>G0P0M1_CAEBE</name>
<dbReference type="Pfam" id="PF07735">
    <property type="entry name" value="FBA_2"/>
    <property type="match status" value="1"/>
</dbReference>
<dbReference type="OMA" id="MNGRTIE"/>
<dbReference type="HOGENOM" id="CLU_028840_1_3_1"/>
<dbReference type="InParanoid" id="G0P0M1"/>
<evidence type="ECO:0000259" key="1">
    <source>
        <dbReference type="PROSITE" id="PS50181"/>
    </source>
</evidence>
<dbReference type="Proteomes" id="UP000008068">
    <property type="component" value="Unassembled WGS sequence"/>
</dbReference>
<accession>G0P0M1</accession>
<organism evidence="3">
    <name type="scientific">Caenorhabditis brenneri</name>
    <name type="common">Nematode worm</name>
    <dbReference type="NCBI Taxonomy" id="135651"/>
    <lineage>
        <taxon>Eukaryota</taxon>
        <taxon>Metazoa</taxon>
        <taxon>Ecdysozoa</taxon>
        <taxon>Nematoda</taxon>
        <taxon>Chromadorea</taxon>
        <taxon>Rhabditida</taxon>
        <taxon>Rhabditina</taxon>
        <taxon>Rhabditomorpha</taxon>
        <taxon>Rhabditoidea</taxon>
        <taxon>Rhabditidae</taxon>
        <taxon>Peloderinae</taxon>
        <taxon>Caenorhabditis</taxon>
    </lineage>
</organism>
<evidence type="ECO:0000313" key="2">
    <source>
        <dbReference type="EMBL" id="EGT41772.1"/>
    </source>
</evidence>
<gene>
    <name evidence="2" type="ORF">CAEBREN_08608</name>
</gene>
<dbReference type="Pfam" id="PF00646">
    <property type="entry name" value="F-box"/>
    <property type="match status" value="1"/>
</dbReference>
<protein>
    <recommendedName>
        <fullName evidence="1">F-box domain-containing protein</fullName>
    </recommendedName>
</protein>
<dbReference type="EMBL" id="GL380001">
    <property type="protein sequence ID" value="EGT41772.1"/>
    <property type="molecule type" value="Genomic_DNA"/>
</dbReference>
<feature type="domain" description="F-box" evidence="1">
    <location>
        <begin position="5"/>
        <end position="56"/>
    </location>
</feature>
<sequence length="345" mass="40387">MDVPRFRLTELPVDAAKNVLRIMSPIHLIGYSLLSKKCRNLTQSVGMRAEPIFCRISHSIQLGVEFNKTFRIYVKLYFEEKENGKHTMKTSPKTTHIGFRRNDIGARGLAVIESRMGVKEWVEHLQFLFACPEVFVMVIKMQSFRFDIQSLRETFRNLYHLELYHTGCYEFNDLILREFLPITSCLLISPSCFQNFKIPPYVFIQNIQDLKILKRNDGHLTALELDDLLRMNGRTIETENLMKTVKVFNKFLKLWIKGSNPHLEYISFRYTNWNREDPNAVMEGIEYQSMPRTLARKHRSIRFPVQGGLDFHRHDGVKATVRVGKLSAEEAVVVMFVWHDHCCVP</sequence>
<dbReference type="AlphaFoldDB" id="G0P0M1"/>
<dbReference type="InterPro" id="IPR053222">
    <property type="entry name" value="Zygotic_Embryogenesis-Asso"/>
</dbReference>
<keyword evidence="3" id="KW-1185">Reference proteome</keyword>
<dbReference type="InterPro" id="IPR001810">
    <property type="entry name" value="F-box_dom"/>
</dbReference>
<evidence type="ECO:0000313" key="3">
    <source>
        <dbReference type="Proteomes" id="UP000008068"/>
    </source>
</evidence>
<proteinExistence type="predicted"/>
<dbReference type="FunCoup" id="G0P0M1">
    <property type="interactions" value="142"/>
</dbReference>
<dbReference type="InterPro" id="IPR012885">
    <property type="entry name" value="F-box_Sdz-33"/>
</dbReference>
<dbReference type="PANTHER" id="PTHR22899">
    <property type="entry name" value="CYCLIN-RELATED F-BOX FAMILY"/>
    <property type="match status" value="1"/>
</dbReference>
<dbReference type="PROSITE" id="PS50181">
    <property type="entry name" value="FBOX"/>
    <property type="match status" value="1"/>
</dbReference>
<reference evidence="3" key="1">
    <citation type="submission" date="2011-07" db="EMBL/GenBank/DDBJ databases">
        <authorList>
            <consortium name="Caenorhabditis brenneri Sequencing and Analysis Consortium"/>
            <person name="Wilson R.K."/>
        </authorList>
    </citation>
    <scope>NUCLEOTIDE SEQUENCE [LARGE SCALE GENOMIC DNA]</scope>
    <source>
        <strain evidence="3">PB2801</strain>
    </source>
</reference>